<gene>
    <name evidence="2" type="ORF">AVEN_13203_1</name>
</gene>
<protein>
    <submittedName>
        <fullName evidence="2">Uncharacterized protein</fullName>
    </submittedName>
</protein>
<name>A0A4Y2PDP7_ARAVE</name>
<dbReference type="EMBL" id="BGPR01132454">
    <property type="protein sequence ID" value="GBN49103.1"/>
    <property type="molecule type" value="Genomic_DNA"/>
</dbReference>
<keyword evidence="3" id="KW-1185">Reference proteome</keyword>
<comment type="caution">
    <text evidence="2">The sequence shown here is derived from an EMBL/GenBank/DDBJ whole genome shotgun (WGS) entry which is preliminary data.</text>
</comment>
<proteinExistence type="predicted"/>
<evidence type="ECO:0000313" key="2">
    <source>
        <dbReference type="EMBL" id="GBN49103.1"/>
    </source>
</evidence>
<reference evidence="2 3" key="1">
    <citation type="journal article" date="2019" name="Sci. Rep.">
        <title>Orb-weaving spider Araneus ventricosus genome elucidates the spidroin gene catalogue.</title>
        <authorList>
            <person name="Kono N."/>
            <person name="Nakamura H."/>
            <person name="Ohtoshi R."/>
            <person name="Moran D.A.P."/>
            <person name="Shinohara A."/>
            <person name="Yoshida Y."/>
            <person name="Fujiwara M."/>
            <person name="Mori M."/>
            <person name="Tomita M."/>
            <person name="Arakawa K."/>
        </authorList>
    </citation>
    <scope>NUCLEOTIDE SEQUENCE [LARGE SCALE GENOMIC DNA]</scope>
</reference>
<accession>A0A4Y2PDP7</accession>
<dbReference type="AlphaFoldDB" id="A0A4Y2PDP7"/>
<evidence type="ECO:0000256" key="1">
    <source>
        <dbReference type="SAM" id="MobiDB-lite"/>
    </source>
</evidence>
<feature type="compositionally biased region" description="Polar residues" evidence="1">
    <location>
        <begin position="1"/>
        <end position="12"/>
    </location>
</feature>
<dbReference type="Proteomes" id="UP000499080">
    <property type="component" value="Unassembled WGS sequence"/>
</dbReference>
<sequence>MRKSKTPTSNDTARFEKKNLSTTETASINNFQISQASNRGQRANRRDQFLRFGLENNPPIEQRVLNYETSSIGLVYTRNRIYNWQSGAALNLAPIHSFSSGVCVHLNLEQREELVFRRS</sequence>
<organism evidence="2 3">
    <name type="scientific">Araneus ventricosus</name>
    <name type="common">Orbweaver spider</name>
    <name type="synonym">Epeira ventricosa</name>
    <dbReference type="NCBI Taxonomy" id="182803"/>
    <lineage>
        <taxon>Eukaryota</taxon>
        <taxon>Metazoa</taxon>
        <taxon>Ecdysozoa</taxon>
        <taxon>Arthropoda</taxon>
        <taxon>Chelicerata</taxon>
        <taxon>Arachnida</taxon>
        <taxon>Araneae</taxon>
        <taxon>Araneomorphae</taxon>
        <taxon>Entelegynae</taxon>
        <taxon>Araneoidea</taxon>
        <taxon>Araneidae</taxon>
        <taxon>Araneus</taxon>
    </lineage>
</organism>
<feature type="region of interest" description="Disordered" evidence="1">
    <location>
        <begin position="1"/>
        <end position="23"/>
    </location>
</feature>
<evidence type="ECO:0000313" key="3">
    <source>
        <dbReference type="Proteomes" id="UP000499080"/>
    </source>
</evidence>